<evidence type="ECO:0000256" key="3">
    <source>
        <dbReference type="ARBA" id="ARBA00023002"/>
    </source>
</evidence>
<dbReference type="EC" id="1.7.1.4" evidence="8"/>
<dbReference type="GO" id="GO:0042128">
    <property type="term" value="P:nitrate assimilation"/>
    <property type="evidence" value="ECO:0007669"/>
    <property type="project" value="UniProtKB-KW"/>
</dbReference>
<dbReference type="Gene3D" id="2.102.10.10">
    <property type="entry name" value="Rieske [2Fe-2S] iron-sulphur domain"/>
    <property type="match status" value="1"/>
</dbReference>
<dbReference type="GO" id="GO:0051537">
    <property type="term" value="F:2 iron, 2 sulfur cluster binding"/>
    <property type="evidence" value="ECO:0007669"/>
    <property type="project" value="UniProtKB-KW"/>
</dbReference>
<dbReference type="PANTHER" id="PTHR40562:SF1">
    <property type="entry name" value="NITRITE REDUCTASE (NADH) SMALL SUBUNIT"/>
    <property type="match status" value="1"/>
</dbReference>
<dbReference type="PROSITE" id="PS51300">
    <property type="entry name" value="NIRD"/>
    <property type="match status" value="1"/>
</dbReference>
<dbReference type="InterPro" id="IPR017881">
    <property type="entry name" value="NirD"/>
</dbReference>
<evidence type="ECO:0000256" key="1">
    <source>
        <dbReference type="ARBA" id="ARBA00022714"/>
    </source>
</evidence>
<dbReference type="GO" id="GO:0016705">
    <property type="term" value="F:oxidoreductase activity, acting on paired donors, with incorporation or reduction of molecular oxygen"/>
    <property type="evidence" value="ECO:0007669"/>
    <property type="project" value="UniProtKB-ARBA"/>
</dbReference>
<dbReference type="STRING" id="1194083.BN12_2970003"/>
<dbReference type="PROSITE" id="PS51296">
    <property type="entry name" value="RIESKE"/>
    <property type="match status" value="1"/>
</dbReference>
<dbReference type="CDD" id="cd03529">
    <property type="entry name" value="Rieske_NirD"/>
    <property type="match status" value="1"/>
</dbReference>
<dbReference type="GO" id="GO:0004497">
    <property type="term" value="F:monooxygenase activity"/>
    <property type="evidence" value="ECO:0007669"/>
    <property type="project" value="UniProtKB-ARBA"/>
</dbReference>
<proteinExistence type="predicted"/>
<evidence type="ECO:0000313" key="9">
    <source>
        <dbReference type="Proteomes" id="UP000035721"/>
    </source>
</evidence>
<evidence type="ECO:0000256" key="2">
    <source>
        <dbReference type="ARBA" id="ARBA00022723"/>
    </source>
</evidence>
<keyword evidence="6" id="KW-0534">Nitrate assimilation</keyword>
<dbReference type="Pfam" id="PF13806">
    <property type="entry name" value="Rieske_2"/>
    <property type="match status" value="1"/>
</dbReference>
<dbReference type="RefSeq" id="WP_048555439.1">
    <property type="nucleotide sequence ID" value="NZ_HF570958.1"/>
</dbReference>
<evidence type="ECO:0000259" key="7">
    <source>
        <dbReference type="PROSITE" id="PS51296"/>
    </source>
</evidence>
<keyword evidence="4" id="KW-0408">Iron</keyword>
<evidence type="ECO:0000313" key="8">
    <source>
        <dbReference type="EMBL" id="CCH78472.1"/>
    </source>
</evidence>
<dbReference type="GO" id="GO:0046872">
    <property type="term" value="F:metal ion binding"/>
    <property type="evidence" value="ECO:0007669"/>
    <property type="project" value="UniProtKB-KW"/>
</dbReference>
<dbReference type="InterPro" id="IPR017941">
    <property type="entry name" value="Rieske_2Fe-2S"/>
</dbReference>
<dbReference type="InterPro" id="IPR036922">
    <property type="entry name" value="Rieske_2Fe-2S_sf"/>
</dbReference>
<keyword evidence="9" id="KW-1185">Reference proteome</keyword>
<evidence type="ECO:0000256" key="5">
    <source>
        <dbReference type="ARBA" id="ARBA00023014"/>
    </source>
</evidence>
<keyword evidence="2" id="KW-0479">Metal-binding</keyword>
<dbReference type="PANTHER" id="PTHR40562">
    <property type="match status" value="1"/>
</dbReference>
<evidence type="ECO:0000256" key="6">
    <source>
        <dbReference type="ARBA" id="ARBA00023063"/>
    </source>
</evidence>
<evidence type="ECO:0000256" key="4">
    <source>
        <dbReference type="ARBA" id="ARBA00023004"/>
    </source>
</evidence>
<organism evidence="8 9">
    <name type="scientific">Nostocoides japonicum T1-X7</name>
    <dbReference type="NCBI Taxonomy" id="1194083"/>
    <lineage>
        <taxon>Bacteria</taxon>
        <taxon>Bacillati</taxon>
        <taxon>Actinomycetota</taxon>
        <taxon>Actinomycetes</taxon>
        <taxon>Micrococcales</taxon>
        <taxon>Intrasporangiaceae</taxon>
        <taxon>Nostocoides</taxon>
    </lineage>
</organism>
<protein>
    <submittedName>
        <fullName evidence="8">Putative Nitrite reductase (NAD(P)H), small subunit (NirD)</fullName>
        <ecNumber evidence="8">1.7.1.4</ecNumber>
    </submittedName>
</protein>
<dbReference type="OrthoDB" id="3213360at2"/>
<keyword evidence="5" id="KW-0411">Iron-sulfur</keyword>
<feature type="domain" description="Rieske" evidence="7">
    <location>
        <begin position="25"/>
        <end position="128"/>
    </location>
</feature>
<dbReference type="NCBIfam" id="TIGR02378">
    <property type="entry name" value="nirD_assim_sml"/>
    <property type="match status" value="1"/>
</dbReference>
<keyword evidence="1" id="KW-0001">2Fe-2S</keyword>
<dbReference type="EMBL" id="CAJB01000220">
    <property type="protein sequence ID" value="CCH78472.1"/>
    <property type="molecule type" value="Genomic_DNA"/>
</dbReference>
<dbReference type="AlphaFoldDB" id="A0A077M018"/>
<dbReference type="SUPFAM" id="SSF50022">
    <property type="entry name" value="ISP domain"/>
    <property type="match status" value="1"/>
</dbReference>
<comment type="caution">
    <text evidence="8">The sequence shown here is derived from an EMBL/GenBank/DDBJ whole genome shotgun (WGS) entry which is preliminary data.</text>
</comment>
<sequence length="137" mass="14196">MTVELSAPAHDAPELSVAPEPETWAAVCAVEEILPERGVAALLGDIQVAIFRTHDGVLFATTNRDPYSGAMVMSRGIVGTRGAAPTVASPMHKQVFDLRDGRCLDAMGQAAVGLMTYAVAECGGVVHVGLPGRNPGS</sequence>
<dbReference type="InterPro" id="IPR012748">
    <property type="entry name" value="Rieske-like_NirD"/>
</dbReference>
<accession>A0A077M018</accession>
<name>A0A077M018_9MICO</name>
<dbReference type="GO" id="GO:0008942">
    <property type="term" value="F:nitrite reductase [NAD(P)H] activity"/>
    <property type="evidence" value="ECO:0007669"/>
    <property type="project" value="UniProtKB-EC"/>
</dbReference>
<gene>
    <name evidence="8" type="ORF">BN12_2970003</name>
</gene>
<dbReference type="Proteomes" id="UP000035721">
    <property type="component" value="Unassembled WGS sequence"/>
</dbReference>
<keyword evidence="3 8" id="KW-0560">Oxidoreductase</keyword>
<reference evidence="8 9" key="1">
    <citation type="journal article" date="2013" name="ISME J.">
        <title>A metabolic model for members of the genus Tetrasphaera involved in enhanced biological phosphorus removal.</title>
        <authorList>
            <person name="Kristiansen R."/>
            <person name="Nguyen H.T.T."/>
            <person name="Saunders A.M."/>
            <person name="Nielsen J.L."/>
            <person name="Wimmer R."/>
            <person name="Le V.Q."/>
            <person name="McIlroy S.J."/>
            <person name="Petrovski S."/>
            <person name="Seviour R.J."/>
            <person name="Calteau A."/>
            <person name="Nielsen K.L."/>
            <person name="Nielsen P.H."/>
        </authorList>
    </citation>
    <scope>NUCLEOTIDE SEQUENCE [LARGE SCALE GENOMIC DNA]</scope>
    <source>
        <strain evidence="8 9">T1-X7</strain>
    </source>
</reference>